<gene>
    <name evidence="4" type="ORF">ACG02S_17655</name>
</gene>
<accession>A0ABW7EQE7</accession>
<name>A0ABW7EQE7_9BURK</name>
<sequence length="263" mass="29098">MPTRRAWCKTGLGWMGGLAMAGSAAAAPGTPAAPPLRAVGSQFSRIFEGTEGQPPKGLAVDLLGQMFGDGVRCEWVPWSRAQLMVEQGEADILIGPYRTPEREARMLFSVRSFYSDAMAWYARRGEESRWSGEFSELAQVPVAAVRGWAYGSRFERLKPSLAQLTWVQNVESGLQMLARRRVELFAANDRNCLPVLQRLNLGDALTRCSPPLDVLHGHMAFARSASGEALAQRYDQTVERWLRGPDAAELYRRWGVDKPVTAG</sequence>
<dbReference type="InterPro" id="IPR001638">
    <property type="entry name" value="Solute-binding_3/MltF_N"/>
</dbReference>
<feature type="chain" id="PRO_5045695074" evidence="2">
    <location>
        <begin position="27"/>
        <end position="263"/>
    </location>
</feature>
<dbReference type="PROSITE" id="PS51318">
    <property type="entry name" value="TAT"/>
    <property type="match status" value="1"/>
</dbReference>
<organism evidence="4 5">
    <name type="scientific">Pelomonas dachongensis</name>
    <dbReference type="NCBI Taxonomy" id="3299029"/>
    <lineage>
        <taxon>Bacteria</taxon>
        <taxon>Pseudomonadati</taxon>
        <taxon>Pseudomonadota</taxon>
        <taxon>Betaproteobacteria</taxon>
        <taxon>Burkholderiales</taxon>
        <taxon>Sphaerotilaceae</taxon>
        <taxon>Roseateles</taxon>
    </lineage>
</organism>
<evidence type="ECO:0000256" key="1">
    <source>
        <dbReference type="ARBA" id="ARBA00022729"/>
    </source>
</evidence>
<evidence type="ECO:0000313" key="4">
    <source>
        <dbReference type="EMBL" id="MFG6415722.1"/>
    </source>
</evidence>
<evidence type="ECO:0000259" key="3">
    <source>
        <dbReference type="Pfam" id="PF00497"/>
    </source>
</evidence>
<dbReference type="Gene3D" id="3.40.190.10">
    <property type="entry name" value="Periplasmic binding protein-like II"/>
    <property type="match status" value="2"/>
</dbReference>
<feature type="signal peptide" evidence="2">
    <location>
        <begin position="1"/>
        <end position="26"/>
    </location>
</feature>
<comment type="caution">
    <text evidence="4">The sequence shown here is derived from an EMBL/GenBank/DDBJ whole genome shotgun (WGS) entry which is preliminary data.</text>
</comment>
<dbReference type="SUPFAM" id="SSF53850">
    <property type="entry name" value="Periplasmic binding protein-like II"/>
    <property type="match status" value="1"/>
</dbReference>
<evidence type="ECO:0000256" key="2">
    <source>
        <dbReference type="SAM" id="SignalP"/>
    </source>
</evidence>
<dbReference type="Pfam" id="PF00497">
    <property type="entry name" value="SBP_bac_3"/>
    <property type="match status" value="1"/>
</dbReference>
<feature type="domain" description="Solute-binding protein family 3/N-terminal" evidence="3">
    <location>
        <begin position="52"/>
        <end position="255"/>
    </location>
</feature>
<reference evidence="4 5" key="1">
    <citation type="submission" date="2024-09" db="EMBL/GenBank/DDBJ databases">
        <title>Novel species of the genus Pelomonas and Roseateles isolated from streams.</title>
        <authorList>
            <person name="Lu H."/>
        </authorList>
    </citation>
    <scope>NUCLEOTIDE SEQUENCE [LARGE SCALE GENOMIC DNA]</scope>
    <source>
        <strain evidence="4 5">DC23W</strain>
    </source>
</reference>
<protein>
    <submittedName>
        <fullName evidence="4">Substrate-binding periplasmic protein</fullName>
    </submittedName>
</protein>
<evidence type="ECO:0000313" key="5">
    <source>
        <dbReference type="Proteomes" id="UP001606300"/>
    </source>
</evidence>
<keyword evidence="5" id="KW-1185">Reference proteome</keyword>
<dbReference type="PANTHER" id="PTHR35936:SF25">
    <property type="entry name" value="ABC TRANSPORTER SUBSTRATE-BINDING PROTEIN"/>
    <property type="match status" value="1"/>
</dbReference>
<dbReference type="Proteomes" id="UP001606300">
    <property type="component" value="Unassembled WGS sequence"/>
</dbReference>
<dbReference type="RefSeq" id="WP_394471790.1">
    <property type="nucleotide sequence ID" value="NZ_JBIGHY010000006.1"/>
</dbReference>
<dbReference type="InterPro" id="IPR006311">
    <property type="entry name" value="TAT_signal"/>
</dbReference>
<proteinExistence type="predicted"/>
<keyword evidence="1 2" id="KW-0732">Signal</keyword>
<dbReference type="PANTHER" id="PTHR35936">
    <property type="entry name" value="MEMBRANE-BOUND LYTIC MUREIN TRANSGLYCOSYLASE F"/>
    <property type="match status" value="1"/>
</dbReference>
<dbReference type="EMBL" id="JBIGHY010000006">
    <property type="protein sequence ID" value="MFG6415722.1"/>
    <property type="molecule type" value="Genomic_DNA"/>
</dbReference>